<dbReference type="GO" id="GO:0006310">
    <property type="term" value="P:DNA recombination"/>
    <property type="evidence" value="ECO:0007669"/>
    <property type="project" value="InterPro"/>
</dbReference>
<keyword evidence="5 9" id="KW-0227">DNA damage</keyword>
<sequence length="563" mass="63554">MLQNLHVKNLALIDEIEVDFKEGLNILTGETGAGKSIILGSVSLALGGRYTKDIIRAGADYGFVELAFVVENERQAEKLKALDIFPEEGMVVLSRRLMAGRSVSRINGETVQMGLLREVSSILIDIHGQHEHQSLLYKKYHLEIVDAFARDYIGSVKDETARAYHTYKARRKELEEADMDEAQRAKELAFLKFEADEIEKAELKPGEDEELEALYRRMANGRKIADGVAEAHTFTSEGESSASEALSRAIRALSEASEYDGRAQELYHQLVEVDSLLNDFNRELSDYSKSCEFSEEEFVETENRLNEINHLKQKYGNTIDEILAYCREQQDKIQKLEDYEQYIDTLKKSCDTAEKELKKQAGRLSRLRKEQAAILEREIKEGLMELNFEDVSFAIHFEELPDYTVQGTDDVEFMISLNPGQPVRPLINVASGGELSRIMLAIKTVMADRDDIETLIFDEIDVGISGRTAQKVSEKMAVIGRKHQVICITHLAQIAAMADCHFVIEKTATKESTKTDILPLDEEASINELARILGGARITDTVMENAKEMRELAKQTKKSRVKS</sequence>
<proteinExistence type="inferred from homology"/>
<dbReference type="CDD" id="cd03241">
    <property type="entry name" value="ABC_RecN"/>
    <property type="match status" value="2"/>
</dbReference>
<dbReference type="GO" id="GO:0006281">
    <property type="term" value="P:DNA repair"/>
    <property type="evidence" value="ECO:0007669"/>
    <property type="project" value="UniProtKB-KW"/>
</dbReference>
<keyword evidence="4" id="KW-0547">Nucleotide-binding</keyword>
<dbReference type="InterPro" id="IPR027417">
    <property type="entry name" value="P-loop_NTPase"/>
</dbReference>
<dbReference type="PIRSF" id="PIRSF003128">
    <property type="entry name" value="RecN"/>
    <property type="match status" value="1"/>
</dbReference>
<evidence type="ECO:0000313" key="12">
    <source>
        <dbReference type="EMBL" id="TDA23104.1"/>
    </source>
</evidence>
<dbReference type="InterPro" id="IPR004604">
    <property type="entry name" value="DNA_recomb/repair_RecN"/>
</dbReference>
<dbReference type="InterPro" id="IPR003395">
    <property type="entry name" value="RecF/RecN/SMC_N"/>
</dbReference>
<evidence type="ECO:0000313" key="13">
    <source>
        <dbReference type="Proteomes" id="UP000295710"/>
    </source>
</evidence>
<feature type="coiled-coil region" evidence="10">
    <location>
        <begin position="336"/>
        <end position="370"/>
    </location>
</feature>
<dbReference type="GO" id="GO:0005524">
    <property type="term" value="F:ATP binding"/>
    <property type="evidence" value="ECO:0007669"/>
    <property type="project" value="UniProtKB-KW"/>
</dbReference>
<feature type="domain" description="RecF/RecN/SMC N-terminal" evidence="11">
    <location>
        <begin position="2"/>
        <end position="508"/>
    </location>
</feature>
<dbReference type="AlphaFoldDB" id="A0A4R4FHA7"/>
<dbReference type="EMBL" id="SMMX01000002">
    <property type="protein sequence ID" value="TDA23104.1"/>
    <property type="molecule type" value="Genomic_DNA"/>
</dbReference>
<gene>
    <name evidence="12" type="primary">recN</name>
    <name evidence="12" type="ORF">E1963_03195</name>
</gene>
<evidence type="ECO:0000256" key="1">
    <source>
        <dbReference type="ARBA" id="ARBA00003618"/>
    </source>
</evidence>
<comment type="similarity">
    <text evidence="2 9">Belongs to the RecN family.</text>
</comment>
<organism evidence="12 13">
    <name type="scientific">Extibacter muris</name>
    <dbReference type="NCBI Taxonomy" id="1796622"/>
    <lineage>
        <taxon>Bacteria</taxon>
        <taxon>Bacillati</taxon>
        <taxon>Bacillota</taxon>
        <taxon>Clostridia</taxon>
        <taxon>Lachnospirales</taxon>
        <taxon>Lachnospiraceae</taxon>
        <taxon>Extibacter</taxon>
    </lineage>
</organism>
<dbReference type="PANTHER" id="PTHR11059:SF0">
    <property type="entry name" value="DNA REPAIR PROTEIN RECN"/>
    <property type="match status" value="1"/>
</dbReference>
<dbReference type="RefSeq" id="WP_132275175.1">
    <property type="nucleotide sequence ID" value="NZ_JAOBST010000003.1"/>
</dbReference>
<comment type="function">
    <text evidence="1 9">May be involved in recombinational repair of damaged DNA.</text>
</comment>
<keyword evidence="10" id="KW-0175">Coiled coil</keyword>
<dbReference type="SUPFAM" id="SSF52540">
    <property type="entry name" value="P-loop containing nucleoside triphosphate hydrolases"/>
    <property type="match status" value="1"/>
</dbReference>
<name>A0A4R4FHA7_9FIRM</name>
<dbReference type="FunFam" id="3.40.50.300:FF:000356">
    <property type="entry name" value="DNA repair protein RecN"/>
    <property type="match status" value="1"/>
</dbReference>
<evidence type="ECO:0000259" key="11">
    <source>
        <dbReference type="Pfam" id="PF02463"/>
    </source>
</evidence>
<dbReference type="Proteomes" id="UP000295710">
    <property type="component" value="Unassembled WGS sequence"/>
</dbReference>
<evidence type="ECO:0000256" key="2">
    <source>
        <dbReference type="ARBA" id="ARBA00009441"/>
    </source>
</evidence>
<reference evidence="12 13" key="1">
    <citation type="journal article" date="2016" name="Nat. Microbiol.">
        <title>The Mouse Intestinal Bacterial Collection (miBC) provides host-specific insight into cultured diversity and functional potential of the gut microbiota.</title>
        <authorList>
            <person name="Lagkouvardos I."/>
            <person name="Pukall R."/>
            <person name="Abt B."/>
            <person name="Foesel B.U."/>
            <person name="Meier-Kolthoff J.P."/>
            <person name="Kumar N."/>
            <person name="Bresciani A."/>
            <person name="Martinez I."/>
            <person name="Just S."/>
            <person name="Ziegler C."/>
            <person name="Brugiroux S."/>
            <person name="Garzetti D."/>
            <person name="Wenning M."/>
            <person name="Bui T.P."/>
            <person name="Wang J."/>
            <person name="Hugenholtz F."/>
            <person name="Plugge C.M."/>
            <person name="Peterson D.A."/>
            <person name="Hornef M.W."/>
            <person name="Baines J.F."/>
            <person name="Smidt H."/>
            <person name="Walter J."/>
            <person name="Kristiansen K."/>
            <person name="Nielsen H.B."/>
            <person name="Haller D."/>
            <person name="Overmann J."/>
            <person name="Stecher B."/>
            <person name="Clavel T."/>
        </authorList>
    </citation>
    <scope>NUCLEOTIDE SEQUENCE [LARGE SCALE GENOMIC DNA]</scope>
    <source>
        <strain evidence="12 13">DSM 28560</strain>
    </source>
</reference>
<dbReference type="Pfam" id="PF02463">
    <property type="entry name" value="SMC_N"/>
    <property type="match status" value="1"/>
</dbReference>
<comment type="caution">
    <text evidence="12">The sequence shown here is derived from an EMBL/GenBank/DDBJ whole genome shotgun (WGS) entry which is preliminary data.</text>
</comment>
<keyword evidence="6" id="KW-0067">ATP-binding</keyword>
<dbReference type="Gene3D" id="3.40.50.300">
    <property type="entry name" value="P-loop containing nucleotide triphosphate hydrolases"/>
    <property type="match status" value="2"/>
</dbReference>
<evidence type="ECO:0000256" key="9">
    <source>
        <dbReference type="PIRNR" id="PIRNR003128"/>
    </source>
</evidence>
<evidence type="ECO:0000256" key="10">
    <source>
        <dbReference type="SAM" id="Coils"/>
    </source>
</evidence>
<evidence type="ECO:0000256" key="7">
    <source>
        <dbReference type="ARBA" id="ARBA00023204"/>
    </source>
</evidence>
<keyword evidence="7 9" id="KW-0234">DNA repair</keyword>
<dbReference type="NCBIfam" id="TIGR00634">
    <property type="entry name" value="recN"/>
    <property type="match status" value="1"/>
</dbReference>
<accession>A0A4R4FHA7</accession>
<protein>
    <recommendedName>
        <fullName evidence="3 9">DNA repair protein RecN</fullName>
    </recommendedName>
    <alternativeName>
        <fullName evidence="8 9">Recombination protein N</fullName>
    </alternativeName>
</protein>
<dbReference type="PANTHER" id="PTHR11059">
    <property type="entry name" value="DNA REPAIR PROTEIN RECN"/>
    <property type="match status" value="1"/>
</dbReference>
<evidence type="ECO:0000256" key="4">
    <source>
        <dbReference type="ARBA" id="ARBA00022741"/>
    </source>
</evidence>
<keyword evidence="13" id="KW-1185">Reference proteome</keyword>
<evidence type="ECO:0000256" key="5">
    <source>
        <dbReference type="ARBA" id="ARBA00022763"/>
    </source>
</evidence>
<evidence type="ECO:0000256" key="3">
    <source>
        <dbReference type="ARBA" id="ARBA00021315"/>
    </source>
</evidence>
<evidence type="ECO:0000256" key="8">
    <source>
        <dbReference type="ARBA" id="ARBA00033408"/>
    </source>
</evidence>
<evidence type="ECO:0000256" key="6">
    <source>
        <dbReference type="ARBA" id="ARBA00022840"/>
    </source>
</evidence>
<dbReference type="GO" id="GO:0043590">
    <property type="term" value="C:bacterial nucleoid"/>
    <property type="evidence" value="ECO:0007669"/>
    <property type="project" value="TreeGrafter"/>
</dbReference>
<dbReference type="GO" id="GO:0009432">
    <property type="term" value="P:SOS response"/>
    <property type="evidence" value="ECO:0007669"/>
    <property type="project" value="TreeGrafter"/>
</dbReference>